<dbReference type="Proteomes" id="UP000284822">
    <property type="component" value="Unassembled WGS sequence"/>
</dbReference>
<gene>
    <name evidence="1" type="ORF">DS832_04440</name>
</gene>
<accession>A0A417Z9R4</accession>
<comment type="caution">
    <text evidence="1">The sequence shown here is derived from an EMBL/GenBank/DDBJ whole genome shotgun (WGS) entry which is preliminary data.</text>
</comment>
<dbReference type="Gene3D" id="3.10.420.10">
    <property type="entry name" value="SecB-like"/>
    <property type="match status" value="1"/>
</dbReference>
<dbReference type="AlphaFoldDB" id="A0A417Z9R4"/>
<proteinExistence type="predicted"/>
<name>A0A417Z9R4_9LACO</name>
<dbReference type="RefSeq" id="WP_118910563.1">
    <property type="nucleotide sequence ID" value="NZ_QOCS01000008.1"/>
</dbReference>
<sequence>MKVAKGPIVVQSYHYDLVDPDSEVKTDLQVQVQDYNDSEETESTEGKMIQIMTPFGIHPEQAPFAISGLIGQVVQLQDVAADEDYTLSTELMEELSRPLVEQIQIITYQLTAMTLDHGYELNFQPNTGDNEDVDD</sequence>
<protein>
    <submittedName>
        <fullName evidence="1">DUF1149 domain-containing protein</fullName>
    </submittedName>
</protein>
<evidence type="ECO:0000313" key="2">
    <source>
        <dbReference type="Proteomes" id="UP000284822"/>
    </source>
</evidence>
<dbReference type="SUPFAM" id="SSF54611">
    <property type="entry name" value="SecB-like"/>
    <property type="match status" value="1"/>
</dbReference>
<dbReference type="InterPro" id="IPR035958">
    <property type="entry name" value="SecB-like_sf"/>
</dbReference>
<evidence type="ECO:0000313" key="1">
    <source>
        <dbReference type="EMBL" id="RHW47399.1"/>
    </source>
</evidence>
<dbReference type="Pfam" id="PF06619">
    <property type="entry name" value="DUF1149"/>
    <property type="match status" value="1"/>
</dbReference>
<dbReference type="EMBL" id="QOCS01000008">
    <property type="protein sequence ID" value="RHW47399.1"/>
    <property type="molecule type" value="Genomic_DNA"/>
</dbReference>
<reference evidence="1 2" key="1">
    <citation type="submission" date="2018-07" db="EMBL/GenBank/DDBJ databases">
        <title>Genome sequences of six Lactobacillus spp. isolated from bumble bee guts.</title>
        <authorList>
            <person name="Motta E.V.S."/>
            <person name="Moran N.A."/>
        </authorList>
    </citation>
    <scope>NUCLEOTIDE SEQUENCE [LARGE SCALE GENOMIC DNA]</scope>
    <source>
        <strain evidence="1 2">LV-8.1</strain>
    </source>
</reference>
<dbReference type="PIRSF" id="PIRSF031568">
    <property type="entry name" value="UCP031568"/>
    <property type="match status" value="1"/>
</dbReference>
<organism evidence="1 2">
    <name type="scientific">Bombilactobacillus bombi</name>
    <dbReference type="NCBI Taxonomy" id="1303590"/>
    <lineage>
        <taxon>Bacteria</taxon>
        <taxon>Bacillati</taxon>
        <taxon>Bacillota</taxon>
        <taxon>Bacilli</taxon>
        <taxon>Lactobacillales</taxon>
        <taxon>Lactobacillaceae</taxon>
        <taxon>Bombilactobacillus</taxon>
    </lineage>
</organism>
<dbReference type="InterPro" id="IPR009530">
    <property type="entry name" value="DUF1149"/>
</dbReference>